<reference evidence="11 12" key="1">
    <citation type="submission" date="2019-06" db="EMBL/GenBank/DDBJ databases">
        <authorList>
            <person name="Li M."/>
        </authorList>
    </citation>
    <scope>NUCLEOTIDE SEQUENCE [LARGE SCALE GENOMIC DNA]</scope>
    <source>
        <strain evidence="11 12">BGMRC6574</strain>
    </source>
</reference>
<dbReference type="PANTHER" id="PTHR11066:SF34">
    <property type="entry name" value="ACYL-COENZYME A THIOESTERASE 8"/>
    <property type="match status" value="1"/>
</dbReference>
<organism evidence="11 12">
    <name type="scientific">Pararhizobium mangrovi</name>
    <dbReference type="NCBI Taxonomy" id="2590452"/>
    <lineage>
        <taxon>Bacteria</taxon>
        <taxon>Pseudomonadati</taxon>
        <taxon>Pseudomonadota</taxon>
        <taxon>Alphaproteobacteria</taxon>
        <taxon>Hyphomicrobiales</taxon>
        <taxon>Rhizobiaceae</taxon>
        <taxon>Rhizobium/Agrobacterium group</taxon>
        <taxon>Pararhizobium</taxon>
    </lineage>
</organism>
<dbReference type="SUPFAM" id="SSF54637">
    <property type="entry name" value="Thioesterase/thiol ester dehydrase-isomerase"/>
    <property type="match status" value="2"/>
</dbReference>
<keyword evidence="4" id="KW-0443">Lipid metabolism</keyword>
<evidence type="ECO:0000256" key="4">
    <source>
        <dbReference type="ARBA" id="ARBA00023098"/>
    </source>
</evidence>
<feature type="domain" description="Acyl-CoA thioesterase 2 C-terminal" evidence="9">
    <location>
        <begin position="160"/>
        <end position="286"/>
    </location>
</feature>
<comment type="catalytic activity">
    <reaction evidence="6">
        <text>a fatty acyl-CoA + H2O = a fatty acid + CoA + H(+)</text>
        <dbReference type="Rhea" id="RHEA:16781"/>
        <dbReference type="ChEBI" id="CHEBI:15377"/>
        <dbReference type="ChEBI" id="CHEBI:15378"/>
        <dbReference type="ChEBI" id="CHEBI:28868"/>
        <dbReference type="ChEBI" id="CHEBI:57287"/>
        <dbReference type="ChEBI" id="CHEBI:77636"/>
        <dbReference type="EC" id="3.1.2.20"/>
    </reaction>
    <physiologicalReaction direction="left-to-right" evidence="6">
        <dbReference type="Rhea" id="RHEA:16782"/>
    </physiologicalReaction>
</comment>
<dbReference type="CDD" id="cd03445">
    <property type="entry name" value="Thioesterase_II_repeat2"/>
    <property type="match status" value="1"/>
</dbReference>
<dbReference type="Pfam" id="PF13622">
    <property type="entry name" value="4HBT_3"/>
    <property type="match status" value="1"/>
</dbReference>
<dbReference type="PANTHER" id="PTHR11066">
    <property type="entry name" value="ACYL-COA THIOESTERASE"/>
    <property type="match status" value="1"/>
</dbReference>
<feature type="domain" description="Acyl-CoA thioesterase-like N-terminal HotDog" evidence="10">
    <location>
        <begin position="35"/>
        <end position="114"/>
    </location>
</feature>
<gene>
    <name evidence="11" type="ORF">FJU11_10930</name>
</gene>
<comment type="similarity">
    <text evidence="1">Belongs to the C/M/P thioester hydrolase family.</text>
</comment>
<protein>
    <recommendedName>
        <fullName evidence="7">Acyl-CoA thioesterase 2</fullName>
        <ecNumber evidence="5">3.1.2.20</ecNumber>
    </recommendedName>
    <alternativeName>
        <fullName evidence="8">Thioesterase II</fullName>
    </alternativeName>
</protein>
<evidence type="ECO:0000256" key="5">
    <source>
        <dbReference type="ARBA" id="ARBA00038894"/>
    </source>
</evidence>
<proteinExistence type="inferred from homology"/>
<dbReference type="OrthoDB" id="9781019at2"/>
<dbReference type="EC" id="3.1.2.20" evidence="5"/>
<comment type="caution">
    <text evidence="11">The sequence shown here is derived from an EMBL/GenBank/DDBJ whole genome shotgun (WGS) entry which is preliminary data.</text>
</comment>
<dbReference type="GO" id="GO:0009062">
    <property type="term" value="P:fatty acid catabolic process"/>
    <property type="evidence" value="ECO:0007669"/>
    <property type="project" value="TreeGrafter"/>
</dbReference>
<dbReference type="InterPro" id="IPR025652">
    <property type="entry name" value="TesB_C"/>
</dbReference>
<evidence type="ECO:0000256" key="3">
    <source>
        <dbReference type="ARBA" id="ARBA00022801"/>
    </source>
</evidence>
<evidence type="ECO:0000256" key="6">
    <source>
        <dbReference type="ARBA" id="ARBA00050943"/>
    </source>
</evidence>
<dbReference type="InterPro" id="IPR042171">
    <property type="entry name" value="Acyl-CoA_hotdog"/>
</dbReference>
<dbReference type="AlphaFoldDB" id="A0A506U386"/>
<dbReference type="GO" id="GO:0006637">
    <property type="term" value="P:acyl-CoA metabolic process"/>
    <property type="evidence" value="ECO:0007669"/>
    <property type="project" value="InterPro"/>
</dbReference>
<comment type="subunit">
    <text evidence="2">Homotetramer.</text>
</comment>
<dbReference type="Proteomes" id="UP000320314">
    <property type="component" value="Unassembled WGS sequence"/>
</dbReference>
<evidence type="ECO:0000313" key="12">
    <source>
        <dbReference type="Proteomes" id="UP000320314"/>
    </source>
</evidence>
<evidence type="ECO:0000259" key="10">
    <source>
        <dbReference type="Pfam" id="PF13622"/>
    </source>
</evidence>
<dbReference type="InterPro" id="IPR003703">
    <property type="entry name" value="Acyl_CoA_thio"/>
</dbReference>
<evidence type="ECO:0000259" key="9">
    <source>
        <dbReference type="Pfam" id="PF02551"/>
    </source>
</evidence>
<name>A0A506U386_9HYPH</name>
<keyword evidence="12" id="KW-1185">Reference proteome</keyword>
<evidence type="ECO:0000313" key="11">
    <source>
        <dbReference type="EMBL" id="TPW27741.1"/>
    </source>
</evidence>
<evidence type="ECO:0000256" key="8">
    <source>
        <dbReference type="ARBA" id="ARBA00079653"/>
    </source>
</evidence>
<dbReference type="CDD" id="cd03444">
    <property type="entry name" value="Thioesterase_II_repeat1"/>
    <property type="match status" value="1"/>
</dbReference>
<accession>A0A506U386</accession>
<dbReference type="GO" id="GO:0047617">
    <property type="term" value="F:fatty acyl-CoA hydrolase activity"/>
    <property type="evidence" value="ECO:0007669"/>
    <property type="project" value="UniProtKB-EC"/>
</dbReference>
<dbReference type="FunFam" id="2.40.160.210:FF:000001">
    <property type="entry name" value="Acyl-CoA thioesterase II"/>
    <property type="match status" value="1"/>
</dbReference>
<keyword evidence="3" id="KW-0378">Hydrolase</keyword>
<dbReference type="InterPro" id="IPR049449">
    <property type="entry name" value="TesB_ACOT8-like_N"/>
</dbReference>
<evidence type="ECO:0000256" key="7">
    <source>
        <dbReference type="ARBA" id="ARBA00071120"/>
    </source>
</evidence>
<dbReference type="Pfam" id="PF02551">
    <property type="entry name" value="Acyl_CoA_thio"/>
    <property type="match status" value="1"/>
</dbReference>
<sequence length="293" mass="32088">MRSVPSSGTPHDMVEILDLEIVGDDRFRGFCPPTRGTRIFGGQVVAQALAAAQKTVPEARSAHSLHGYFMLGGDPAVPIDFVVERMRDGRSFSTRRIVALQAERCIFSMAASFQIEEEGFEHAAVMPDVPEPEALESGTEIVEAALKRGLDLPGRMWLDERPMEFRPVTPEHYVSTRRLPPEQHLWLRMTGPLPADAGGRAATLAYLSDMALLDTALFAHGTSVFADDLQAASLDHAVWFHRPPPLEDWLLYTADSPTATGARGLARGMLFSRDGLLVASTAQEGLIRKRANA</sequence>
<dbReference type="RefSeq" id="WP_141167086.1">
    <property type="nucleotide sequence ID" value="NZ_VHLH01000019.1"/>
</dbReference>
<dbReference type="Gene3D" id="2.40.160.210">
    <property type="entry name" value="Acyl-CoA thioesterase, double hotdog domain"/>
    <property type="match status" value="1"/>
</dbReference>
<dbReference type="EMBL" id="VHLH01000019">
    <property type="protein sequence ID" value="TPW27741.1"/>
    <property type="molecule type" value="Genomic_DNA"/>
</dbReference>
<evidence type="ECO:0000256" key="2">
    <source>
        <dbReference type="ARBA" id="ARBA00011881"/>
    </source>
</evidence>
<evidence type="ECO:0000256" key="1">
    <source>
        <dbReference type="ARBA" id="ARBA00006538"/>
    </source>
</evidence>
<dbReference type="InterPro" id="IPR029069">
    <property type="entry name" value="HotDog_dom_sf"/>
</dbReference>